<proteinExistence type="predicted"/>
<dbReference type="EMBL" id="JADCTT010000019">
    <property type="protein sequence ID" value="KAF9742726.1"/>
    <property type="molecule type" value="Genomic_DNA"/>
</dbReference>
<feature type="region of interest" description="Disordered" evidence="1">
    <location>
        <begin position="288"/>
        <end position="320"/>
    </location>
</feature>
<evidence type="ECO:0000313" key="3">
    <source>
        <dbReference type="Proteomes" id="UP000616885"/>
    </source>
</evidence>
<feature type="region of interest" description="Disordered" evidence="1">
    <location>
        <begin position="1"/>
        <end position="23"/>
    </location>
</feature>
<dbReference type="AlphaFoldDB" id="A0A8H7K1X9"/>
<protein>
    <submittedName>
        <fullName evidence="2">Uncharacterized protein</fullName>
    </submittedName>
</protein>
<sequence length="320" mass="36361">MMSSKATAGVKRRAAWDEPRRLPPKMRVLEPQVAVNQFAMSQPSSPQTAPIIMPPTPGSSPLQPASWDFANESAGDLGDTYLRRALSKWTQEEAVELLVSLARKNMRVRLTIENENRRMARTRKKGWDKSRALNFDDILKRVEQDLYEEKPRSCSYERALDEAMDVAARIALIFRQFSEHLSKDDPSDVKCGTMVTVATIWDLVIFAPSSEARKQCLASSLEWEGATLSLWKRMSELEKKSFASHAGVVKTLIKTAMEWEKHGKRQDMFNRWLRKMKKASDGTLSAEYAEWDTRTRPSTPQNQLVEFGPSSPPLANLTLE</sequence>
<dbReference type="Proteomes" id="UP000616885">
    <property type="component" value="Unassembled WGS sequence"/>
</dbReference>
<reference evidence="2" key="1">
    <citation type="submission" date="2020-10" db="EMBL/GenBank/DDBJ databases">
        <title>High-Quality Genome Resource of Clonostachys rosea strain S41 by Oxford Nanopore Long-Read Sequencing.</title>
        <authorList>
            <person name="Wang H."/>
        </authorList>
    </citation>
    <scope>NUCLEOTIDE SEQUENCE</scope>
    <source>
        <strain evidence="2">S41</strain>
    </source>
</reference>
<name>A0A8H7K1X9_BIOOC</name>
<accession>A0A8H7K1X9</accession>
<gene>
    <name evidence="2" type="ORF">IM811_006908</name>
</gene>
<evidence type="ECO:0000256" key="1">
    <source>
        <dbReference type="SAM" id="MobiDB-lite"/>
    </source>
</evidence>
<evidence type="ECO:0000313" key="2">
    <source>
        <dbReference type="EMBL" id="KAF9742726.1"/>
    </source>
</evidence>
<comment type="caution">
    <text evidence="2">The sequence shown here is derived from an EMBL/GenBank/DDBJ whole genome shotgun (WGS) entry which is preliminary data.</text>
</comment>
<organism evidence="2 3">
    <name type="scientific">Bionectria ochroleuca</name>
    <name type="common">Gliocladium roseum</name>
    <dbReference type="NCBI Taxonomy" id="29856"/>
    <lineage>
        <taxon>Eukaryota</taxon>
        <taxon>Fungi</taxon>
        <taxon>Dikarya</taxon>
        <taxon>Ascomycota</taxon>
        <taxon>Pezizomycotina</taxon>
        <taxon>Sordariomycetes</taxon>
        <taxon>Hypocreomycetidae</taxon>
        <taxon>Hypocreales</taxon>
        <taxon>Bionectriaceae</taxon>
        <taxon>Clonostachys</taxon>
    </lineage>
</organism>